<dbReference type="InterPro" id="IPR050267">
    <property type="entry name" value="Anti-sigma-factor_SerPK"/>
</dbReference>
<keyword evidence="4" id="KW-0547">Nucleotide-binding</keyword>
<keyword evidence="1" id="KW-0808">Transferase</keyword>
<dbReference type="Pfam" id="PF13581">
    <property type="entry name" value="HATPase_c_2"/>
    <property type="match status" value="1"/>
</dbReference>
<accession>A0ABY6RAV8</accession>
<evidence type="ECO:0000313" key="5">
    <source>
        <dbReference type="Proteomes" id="UP001164506"/>
    </source>
</evidence>
<feature type="region of interest" description="Disordered" evidence="2">
    <location>
        <begin position="1"/>
        <end position="26"/>
    </location>
</feature>
<evidence type="ECO:0000313" key="4">
    <source>
        <dbReference type="EMBL" id="UZX26427.1"/>
    </source>
</evidence>
<dbReference type="EMBL" id="CP084204">
    <property type="protein sequence ID" value="UZX26427.1"/>
    <property type="molecule type" value="Genomic_DNA"/>
</dbReference>
<gene>
    <name evidence="4" type="ORF">LDH80_07010</name>
</gene>
<evidence type="ECO:0000256" key="2">
    <source>
        <dbReference type="SAM" id="MobiDB-lite"/>
    </source>
</evidence>
<organism evidence="4 5">
    <name type="scientific">Streptomyces tanashiensis</name>
    <dbReference type="NCBI Taxonomy" id="67367"/>
    <lineage>
        <taxon>Bacteria</taxon>
        <taxon>Bacillati</taxon>
        <taxon>Actinomycetota</taxon>
        <taxon>Actinomycetes</taxon>
        <taxon>Kitasatosporales</taxon>
        <taxon>Streptomycetaceae</taxon>
        <taxon>Streptomyces</taxon>
    </lineage>
</organism>
<dbReference type="Gene3D" id="3.30.565.10">
    <property type="entry name" value="Histidine kinase-like ATPase, C-terminal domain"/>
    <property type="match status" value="1"/>
</dbReference>
<feature type="domain" description="Histidine kinase/HSP90-like ATPase" evidence="3">
    <location>
        <begin position="38"/>
        <end position="154"/>
    </location>
</feature>
<evidence type="ECO:0000259" key="3">
    <source>
        <dbReference type="Pfam" id="PF13581"/>
    </source>
</evidence>
<protein>
    <submittedName>
        <fullName evidence="4">ATP-binding protein</fullName>
    </submittedName>
</protein>
<dbReference type="InterPro" id="IPR036890">
    <property type="entry name" value="HATPase_C_sf"/>
</dbReference>
<keyword evidence="4" id="KW-0067">ATP-binding</keyword>
<dbReference type="GeneID" id="95599179"/>
<dbReference type="GO" id="GO:0005524">
    <property type="term" value="F:ATP binding"/>
    <property type="evidence" value="ECO:0007669"/>
    <property type="project" value="UniProtKB-KW"/>
</dbReference>
<sequence length="157" mass="16580">MTRPSPAGAPRGTVETPRRELAPAPSRTRRLLAVSAVAAAPCSVPLLRRLARSVARRQRLSEAAEEALTVIVTELATNVVLHSGSPDLAVMFEADDSFVTVSVRDGGRWQPRSAPRCEDADMDASFGRGLALVEAYATATSVRGSAEGTLVRATIAL</sequence>
<keyword evidence="1" id="KW-0723">Serine/threonine-protein kinase</keyword>
<dbReference type="PANTHER" id="PTHR35526">
    <property type="entry name" value="ANTI-SIGMA-F FACTOR RSBW-RELATED"/>
    <property type="match status" value="1"/>
</dbReference>
<dbReference type="InterPro" id="IPR003594">
    <property type="entry name" value="HATPase_dom"/>
</dbReference>
<dbReference type="RefSeq" id="WP_190106227.1">
    <property type="nucleotide sequence ID" value="NZ_BMUH01000014.1"/>
</dbReference>
<evidence type="ECO:0000256" key="1">
    <source>
        <dbReference type="ARBA" id="ARBA00022527"/>
    </source>
</evidence>
<dbReference type="CDD" id="cd16936">
    <property type="entry name" value="HATPase_RsbW-like"/>
    <property type="match status" value="1"/>
</dbReference>
<dbReference type="PANTHER" id="PTHR35526:SF3">
    <property type="entry name" value="ANTI-SIGMA-F FACTOR RSBW"/>
    <property type="match status" value="1"/>
</dbReference>
<dbReference type="SUPFAM" id="SSF55874">
    <property type="entry name" value="ATPase domain of HSP90 chaperone/DNA topoisomerase II/histidine kinase"/>
    <property type="match status" value="1"/>
</dbReference>
<dbReference type="Proteomes" id="UP001164506">
    <property type="component" value="Chromosome"/>
</dbReference>
<keyword evidence="5" id="KW-1185">Reference proteome</keyword>
<name>A0ABY6RAV8_9ACTN</name>
<reference evidence="4" key="1">
    <citation type="submission" date="2021-09" db="EMBL/GenBank/DDBJ databases">
        <title>Complete genome sequence and metabolic characterization of Streptomyces tanashiensis DSM 731 the producer of antibacterial Kalafungin and diverse secondary metabolites.</title>
        <authorList>
            <person name="Abbasi M.N."/>
            <person name="Anwar M.N."/>
            <person name="Alam K."/>
            <person name="Shoaib M."/>
            <person name="Lin Z."/>
            <person name="Hayat M."/>
            <person name="Ali M.I."/>
            <person name="Malik H.M.T."/>
            <person name="Ahmed I."/>
            <person name="Li A."/>
            <person name="Hailong Wang H."/>
            <person name="Zhang Y."/>
        </authorList>
    </citation>
    <scope>NUCLEOTIDE SEQUENCE</scope>
    <source>
        <strain evidence="4">Kala</strain>
    </source>
</reference>
<proteinExistence type="predicted"/>
<keyword evidence="1" id="KW-0418">Kinase</keyword>